<dbReference type="RefSeq" id="WP_068836982.1">
    <property type="nucleotide sequence ID" value="NZ_BMXC01000004.1"/>
</dbReference>
<dbReference type="AlphaFoldDB" id="A0A1I7JZM7"/>
<accession>A0A1I7JZM7</accession>
<evidence type="ECO:0000313" key="5">
    <source>
        <dbReference type="EMBL" id="SFU90668.1"/>
    </source>
</evidence>
<keyword evidence="2" id="KW-0175">Coiled coil</keyword>
<dbReference type="InterPro" id="IPR006665">
    <property type="entry name" value="OmpA-like"/>
</dbReference>
<proteinExistence type="predicted"/>
<dbReference type="STRING" id="388950.GCA_001611675_00814"/>
<feature type="transmembrane region" description="Helical" evidence="3">
    <location>
        <begin position="12"/>
        <end position="35"/>
    </location>
</feature>
<keyword evidence="6" id="KW-1185">Reference proteome</keyword>
<dbReference type="PROSITE" id="PS51123">
    <property type="entry name" value="OMPA_2"/>
    <property type="match status" value="1"/>
</dbReference>
<name>A0A1I7JZM7_9BACT</name>
<dbReference type="EMBL" id="FPCA01000004">
    <property type="protein sequence ID" value="SFU90668.1"/>
    <property type="molecule type" value="Genomic_DNA"/>
</dbReference>
<evidence type="ECO:0000256" key="2">
    <source>
        <dbReference type="SAM" id="Coils"/>
    </source>
</evidence>
<dbReference type="SUPFAM" id="SSF103088">
    <property type="entry name" value="OmpA-like"/>
    <property type="match status" value="1"/>
</dbReference>
<keyword evidence="3" id="KW-1133">Transmembrane helix</keyword>
<dbReference type="Gene3D" id="3.30.1330.60">
    <property type="entry name" value="OmpA-like domain"/>
    <property type="match status" value="1"/>
</dbReference>
<feature type="coiled-coil region" evidence="2">
    <location>
        <begin position="52"/>
        <end position="79"/>
    </location>
</feature>
<dbReference type="GO" id="GO:0016020">
    <property type="term" value="C:membrane"/>
    <property type="evidence" value="ECO:0007669"/>
    <property type="project" value="UniProtKB-UniRule"/>
</dbReference>
<feature type="domain" description="OmpA-like" evidence="4">
    <location>
        <begin position="78"/>
        <end position="210"/>
    </location>
</feature>
<dbReference type="OrthoDB" id="1036975at2"/>
<dbReference type="InterPro" id="IPR036737">
    <property type="entry name" value="OmpA-like_sf"/>
</dbReference>
<gene>
    <name evidence="5" type="ORF">SAMN04487941_3233</name>
</gene>
<evidence type="ECO:0000256" key="3">
    <source>
        <dbReference type="SAM" id="Phobius"/>
    </source>
</evidence>
<keyword evidence="1 3" id="KW-0472">Membrane</keyword>
<evidence type="ECO:0000259" key="4">
    <source>
        <dbReference type="PROSITE" id="PS51123"/>
    </source>
</evidence>
<evidence type="ECO:0000256" key="1">
    <source>
        <dbReference type="PROSITE-ProRule" id="PRU00473"/>
    </source>
</evidence>
<dbReference type="Proteomes" id="UP000182491">
    <property type="component" value="Unassembled WGS sequence"/>
</dbReference>
<protein>
    <submittedName>
        <fullName evidence="5">OmpA family protein</fullName>
    </submittedName>
</protein>
<reference evidence="6" key="1">
    <citation type="submission" date="2016-10" db="EMBL/GenBank/DDBJ databases">
        <authorList>
            <person name="Varghese N."/>
        </authorList>
    </citation>
    <scope>NUCLEOTIDE SEQUENCE [LARGE SCALE GENOMIC DNA]</scope>
    <source>
        <strain evidence="6">DSM 18820</strain>
    </source>
</reference>
<keyword evidence="3" id="KW-0812">Transmembrane</keyword>
<evidence type="ECO:0000313" key="6">
    <source>
        <dbReference type="Proteomes" id="UP000182491"/>
    </source>
</evidence>
<organism evidence="5 6">
    <name type="scientific">Pontibacter akesuensis</name>
    <dbReference type="NCBI Taxonomy" id="388950"/>
    <lineage>
        <taxon>Bacteria</taxon>
        <taxon>Pseudomonadati</taxon>
        <taxon>Bacteroidota</taxon>
        <taxon>Cytophagia</taxon>
        <taxon>Cytophagales</taxon>
        <taxon>Hymenobacteraceae</taxon>
        <taxon>Pontibacter</taxon>
    </lineage>
</organism>
<sequence length="224" mass="26107">MSKESRDFFWPSYVDLMTVLFLVMLVLFVLSFRMFQGKDRENRENIARLQVEVEEKRKLDEIKAALARLDDDYFQYNEKYKRHELLVDVLFEQSSAVIPDRSRAPLRRAGQNLSQVINSIEDKDVKYLIVIDGRAASFPEGDPRNRTQREYALELSYQRALALLRFWQNAGIKFPKDRVEIIAAGSGFEGAGRKGDIRDRRFVIQILPKVGTLETVEISERRAE</sequence>